<evidence type="ECO:0000313" key="1">
    <source>
        <dbReference type="EMBL" id="NJC69706.1"/>
    </source>
</evidence>
<keyword evidence="2" id="KW-1185">Reference proteome</keyword>
<evidence type="ECO:0000313" key="2">
    <source>
        <dbReference type="Proteomes" id="UP000722989"/>
    </source>
</evidence>
<dbReference type="Proteomes" id="UP000722989">
    <property type="component" value="Unassembled WGS sequence"/>
</dbReference>
<gene>
    <name evidence="1" type="ORF">HC031_08230</name>
</gene>
<sequence>MLIDCDTCKVRGQACDGCVVNLLFGPAGSAAGPDAEAASVDEAERRAIQALTGAGFEVTVLSREDSRPRLRLVPTIRRGHHAA</sequence>
<name>A0ABX0XUJ7_9ACTN</name>
<proteinExistence type="predicted"/>
<dbReference type="RefSeq" id="WP_167924513.1">
    <property type="nucleotide sequence ID" value="NZ_JAATVY010000004.1"/>
</dbReference>
<protein>
    <submittedName>
        <fullName evidence="1">Uncharacterized protein</fullName>
    </submittedName>
</protein>
<accession>A0ABX0XUJ7</accession>
<dbReference type="EMBL" id="JAATVY010000004">
    <property type="protein sequence ID" value="NJC69706.1"/>
    <property type="molecule type" value="Genomic_DNA"/>
</dbReference>
<comment type="caution">
    <text evidence="1">The sequence shown here is derived from an EMBL/GenBank/DDBJ whole genome shotgun (WGS) entry which is preliminary data.</text>
</comment>
<reference evidence="1 2" key="1">
    <citation type="submission" date="2020-03" db="EMBL/GenBank/DDBJ databases">
        <title>WGS of the type strain of Planosporangium spp.</title>
        <authorList>
            <person name="Thawai C."/>
        </authorList>
    </citation>
    <scope>NUCLEOTIDE SEQUENCE [LARGE SCALE GENOMIC DNA]</scope>
    <source>
        <strain evidence="1 2">TBRC 5610</strain>
    </source>
</reference>
<organism evidence="1 2">
    <name type="scientific">Planosporangium thailandense</name>
    <dbReference type="NCBI Taxonomy" id="765197"/>
    <lineage>
        <taxon>Bacteria</taxon>
        <taxon>Bacillati</taxon>
        <taxon>Actinomycetota</taxon>
        <taxon>Actinomycetes</taxon>
        <taxon>Micromonosporales</taxon>
        <taxon>Micromonosporaceae</taxon>
        <taxon>Planosporangium</taxon>
    </lineage>
</organism>